<dbReference type="KEGG" id="kmn:HW532_02175"/>
<dbReference type="AlphaFoldDB" id="A0A7S8C1G7"/>
<keyword evidence="3" id="KW-1185">Reference proteome</keyword>
<dbReference type="EMBL" id="CP058214">
    <property type="protein sequence ID" value="QPC41634.1"/>
    <property type="molecule type" value="Genomic_DNA"/>
</dbReference>
<dbReference type="InterPro" id="IPR018968">
    <property type="entry name" value="Phasin"/>
</dbReference>
<gene>
    <name evidence="2" type="ORF">HW532_02175</name>
</gene>
<reference evidence="2 3" key="1">
    <citation type="submission" date="2020-06" db="EMBL/GenBank/DDBJ databases">
        <title>Genome sequence of 2 isolates from Red Sea Mangroves.</title>
        <authorList>
            <person name="Sefrji F."/>
            <person name="Michoud G."/>
            <person name="Merlino G."/>
            <person name="Daffonchio D."/>
        </authorList>
    </citation>
    <scope>NUCLEOTIDE SEQUENCE [LARGE SCALE GENOMIC DNA]</scope>
    <source>
        <strain evidence="2 3">R1DC25</strain>
    </source>
</reference>
<dbReference type="Pfam" id="PF09361">
    <property type="entry name" value="Phasin_2"/>
    <property type="match status" value="1"/>
</dbReference>
<organism evidence="2 3">
    <name type="scientific">Kaustia mangrovi</name>
    <dbReference type="NCBI Taxonomy" id="2593653"/>
    <lineage>
        <taxon>Bacteria</taxon>
        <taxon>Pseudomonadati</taxon>
        <taxon>Pseudomonadota</taxon>
        <taxon>Alphaproteobacteria</taxon>
        <taxon>Hyphomicrobiales</taxon>
        <taxon>Parvibaculaceae</taxon>
        <taxon>Kaustia</taxon>
    </lineage>
</organism>
<protein>
    <submittedName>
        <fullName evidence="2">Phasin family protein</fullName>
    </submittedName>
</protein>
<dbReference type="NCBIfam" id="TIGR01841">
    <property type="entry name" value="phasin"/>
    <property type="match status" value="1"/>
</dbReference>
<feature type="domain" description="Phasin" evidence="1">
    <location>
        <begin position="6"/>
        <end position="104"/>
    </location>
</feature>
<sequence>MIKSFEDFQIVGKDNFDASVASVTAMTKGFQTMAAEMADYSRKALEESTKAVETVMAAKSVDKAVEAQQTFAKQAYEGYLGEMNKLGEIYLNAAKEAYKPFEAQLAQFNGKVAGK</sequence>
<evidence type="ECO:0000313" key="2">
    <source>
        <dbReference type="EMBL" id="QPC41634.1"/>
    </source>
</evidence>
<evidence type="ECO:0000313" key="3">
    <source>
        <dbReference type="Proteomes" id="UP000593594"/>
    </source>
</evidence>
<dbReference type="InterPro" id="IPR010127">
    <property type="entry name" value="Phasin_subfam-1"/>
</dbReference>
<dbReference type="RefSeq" id="WP_213162854.1">
    <property type="nucleotide sequence ID" value="NZ_CP058214.1"/>
</dbReference>
<name>A0A7S8C1G7_9HYPH</name>
<evidence type="ECO:0000259" key="1">
    <source>
        <dbReference type="Pfam" id="PF09361"/>
    </source>
</evidence>
<accession>A0A7S8C1G7</accession>
<proteinExistence type="predicted"/>
<dbReference type="Proteomes" id="UP000593594">
    <property type="component" value="Chromosome"/>
</dbReference>